<feature type="compositionally biased region" description="Basic residues" evidence="15">
    <location>
        <begin position="1"/>
        <end position="13"/>
    </location>
</feature>
<evidence type="ECO:0000256" key="16">
    <source>
        <dbReference type="SAM" id="Phobius"/>
    </source>
</evidence>
<keyword evidence="4" id="KW-1003">Cell membrane</keyword>
<feature type="compositionally biased region" description="Polar residues" evidence="15">
    <location>
        <begin position="14"/>
        <end position="27"/>
    </location>
</feature>
<keyword evidence="8 16" id="KW-0812">Transmembrane</keyword>
<dbReference type="SMART" id="SM00387">
    <property type="entry name" value="HATPase_c"/>
    <property type="match status" value="1"/>
</dbReference>
<comment type="catalytic activity">
    <reaction evidence="1">
        <text>ATP + protein L-histidine = ADP + protein N-phospho-L-histidine.</text>
        <dbReference type="EC" id="2.7.13.3"/>
    </reaction>
</comment>
<evidence type="ECO:0000256" key="6">
    <source>
        <dbReference type="ARBA" id="ARBA00022553"/>
    </source>
</evidence>
<keyword evidence="13" id="KW-0902">Two-component regulatory system</keyword>
<dbReference type="PROSITE" id="PS50109">
    <property type="entry name" value="HIS_KIN"/>
    <property type="match status" value="1"/>
</dbReference>
<keyword evidence="14 16" id="KW-0472">Membrane</keyword>
<sequence length="537" mass="60670">MRLRHFSPKRRSKQWNPMSRATRTSAHGRTGSDAMERSRDAEHARPFARWGAAARAKLPAPARDWLAAWPDVFGWRWLKRVTWPRTSRIDIWRGPLRPIPRFFRRVVPKSLYARSLLIIITPMVILQCVVTVVFMERHWALVTERLSNAVVRDIAAIVDMIESIPGEEGHAIATRIARQRLDLNASIEPLAPLPPPAPKPFFNILDGILSEEITRQIGRPFWIDTVGDSRIVEVRILLDDAVLRVFAPRNSAYASNTHIFIVWMVSTSLVLLLIAILFLRNQIRPIQTLAAAAEGFGRGQPMPPEFRPRGASEVRRASIAFIQMRDRIERQIEQRTQMLSGVSHDLRTILTRFRLQIAFLGEGEDADELNADIDEMQRMLEGYLAFARDEAGEEVAELDLSDLLARFEHEARLKDRRLETHLSGDPRLTVRPDSFTRMVTNIVGNALRYATHVRVSASHEGRWLTITVEDNGPGIAPADREEVFKPFVRLDTARNIDAGGTGLGLAIARDIARSHGGDILLSDSEMGGLRALIRLPA</sequence>
<evidence type="ECO:0000256" key="7">
    <source>
        <dbReference type="ARBA" id="ARBA00022679"/>
    </source>
</evidence>
<reference evidence="19 20" key="1">
    <citation type="submission" date="2017-04" db="EMBL/GenBank/DDBJ databases">
        <authorList>
            <person name="Afonso C.L."/>
            <person name="Miller P.J."/>
            <person name="Scott M.A."/>
            <person name="Spackman E."/>
            <person name="Goraichik I."/>
            <person name="Dimitrov K.M."/>
            <person name="Suarez D.L."/>
            <person name="Swayne D.E."/>
        </authorList>
    </citation>
    <scope>NUCLEOTIDE SEQUENCE [LARGE SCALE GENOMIC DNA]</scope>
    <source>
        <strain evidence="19 20">CGMCC 1.10972</strain>
    </source>
</reference>
<organism evidence="19 20">
    <name type="scientific">Fulvimarina manganoxydans</name>
    <dbReference type="NCBI Taxonomy" id="937218"/>
    <lineage>
        <taxon>Bacteria</taxon>
        <taxon>Pseudomonadati</taxon>
        <taxon>Pseudomonadota</taxon>
        <taxon>Alphaproteobacteria</taxon>
        <taxon>Hyphomicrobiales</taxon>
        <taxon>Aurantimonadaceae</taxon>
        <taxon>Fulvimarina</taxon>
    </lineage>
</organism>
<feature type="domain" description="HAMP" evidence="18">
    <location>
        <begin position="280"/>
        <end position="333"/>
    </location>
</feature>
<feature type="region of interest" description="Disordered" evidence="15">
    <location>
        <begin position="1"/>
        <end position="38"/>
    </location>
</feature>
<dbReference type="InterPro" id="IPR036097">
    <property type="entry name" value="HisK_dim/P_sf"/>
</dbReference>
<dbReference type="PROSITE" id="PS50885">
    <property type="entry name" value="HAMP"/>
    <property type="match status" value="1"/>
</dbReference>
<dbReference type="InterPro" id="IPR036890">
    <property type="entry name" value="HATPase_C_sf"/>
</dbReference>
<evidence type="ECO:0000256" key="10">
    <source>
        <dbReference type="ARBA" id="ARBA00022777"/>
    </source>
</evidence>
<dbReference type="SUPFAM" id="SSF55874">
    <property type="entry name" value="ATPase domain of HSP90 chaperone/DNA topoisomerase II/histidine kinase"/>
    <property type="match status" value="1"/>
</dbReference>
<dbReference type="SMART" id="SM00388">
    <property type="entry name" value="HisKA"/>
    <property type="match status" value="1"/>
</dbReference>
<evidence type="ECO:0000256" key="9">
    <source>
        <dbReference type="ARBA" id="ARBA00022741"/>
    </source>
</evidence>
<keyword evidence="10 19" id="KW-0418">Kinase</keyword>
<dbReference type="InterPro" id="IPR005467">
    <property type="entry name" value="His_kinase_dom"/>
</dbReference>
<evidence type="ECO:0000256" key="5">
    <source>
        <dbReference type="ARBA" id="ARBA00022519"/>
    </source>
</evidence>
<dbReference type="InterPro" id="IPR004358">
    <property type="entry name" value="Sig_transdc_His_kin-like_C"/>
</dbReference>
<evidence type="ECO:0000256" key="1">
    <source>
        <dbReference type="ARBA" id="ARBA00000085"/>
    </source>
</evidence>
<evidence type="ECO:0000313" key="19">
    <source>
        <dbReference type="EMBL" id="SMD01749.1"/>
    </source>
</evidence>
<dbReference type="CDD" id="cd00082">
    <property type="entry name" value="HisKA"/>
    <property type="match status" value="1"/>
</dbReference>
<evidence type="ECO:0000256" key="12">
    <source>
        <dbReference type="ARBA" id="ARBA00022989"/>
    </source>
</evidence>
<dbReference type="InterPro" id="IPR003661">
    <property type="entry name" value="HisK_dim/P_dom"/>
</dbReference>
<evidence type="ECO:0000256" key="3">
    <source>
        <dbReference type="ARBA" id="ARBA00012438"/>
    </source>
</evidence>
<dbReference type="Gene3D" id="1.10.287.130">
    <property type="match status" value="1"/>
</dbReference>
<evidence type="ECO:0000256" key="14">
    <source>
        <dbReference type="ARBA" id="ARBA00023136"/>
    </source>
</evidence>
<dbReference type="InterPro" id="IPR003594">
    <property type="entry name" value="HATPase_dom"/>
</dbReference>
<feature type="transmembrane region" description="Helical" evidence="16">
    <location>
        <begin position="111"/>
        <end position="135"/>
    </location>
</feature>
<dbReference type="Pfam" id="PF00512">
    <property type="entry name" value="HisKA"/>
    <property type="match status" value="1"/>
</dbReference>
<evidence type="ECO:0000259" key="17">
    <source>
        <dbReference type="PROSITE" id="PS50109"/>
    </source>
</evidence>
<dbReference type="GO" id="GO:0005524">
    <property type="term" value="F:ATP binding"/>
    <property type="evidence" value="ECO:0007669"/>
    <property type="project" value="UniProtKB-KW"/>
</dbReference>
<feature type="domain" description="Histidine kinase" evidence="17">
    <location>
        <begin position="341"/>
        <end position="537"/>
    </location>
</feature>
<evidence type="ECO:0000259" key="18">
    <source>
        <dbReference type="PROSITE" id="PS50885"/>
    </source>
</evidence>
<dbReference type="AlphaFoldDB" id="A0A1W2DWC2"/>
<keyword evidence="12 16" id="KW-1133">Transmembrane helix</keyword>
<dbReference type="EC" id="2.7.13.3" evidence="3"/>
<evidence type="ECO:0000256" key="13">
    <source>
        <dbReference type="ARBA" id="ARBA00023012"/>
    </source>
</evidence>
<dbReference type="GO" id="GO:0005886">
    <property type="term" value="C:plasma membrane"/>
    <property type="evidence" value="ECO:0007669"/>
    <property type="project" value="UniProtKB-SubCell"/>
</dbReference>
<dbReference type="EMBL" id="FWXR01000018">
    <property type="protein sequence ID" value="SMD01749.1"/>
    <property type="molecule type" value="Genomic_DNA"/>
</dbReference>
<feature type="transmembrane region" description="Helical" evidence="16">
    <location>
        <begin position="259"/>
        <end position="279"/>
    </location>
</feature>
<dbReference type="InterPro" id="IPR050980">
    <property type="entry name" value="2C_sensor_his_kinase"/>
</dbReference>
<keyword evidence="20" id="KW-1185">Reference proteome</keyword>
<dbReference type="PANTHER" id="PTHR44936">
    <property type="entry name" value="SENSOR PROTEIN CREC"/>
    <property type="match status" value="1"/>
</dbReference>
<dbReference type="Proteomes" id="UP000192656">
    <property type="component" value="Unassembled WGS sequence"/>
</dbReference>
<evidence type="ECO:0000256" key="2">
    <source>
        <dbReference type="ARBA" id="ARBA00004429"/>
    </source>
</evidence>
<gene>
    <name evidence="19" type="ORF">SAMN06297251_11862</name>
</gene>
<evidence type="ECO:0000256" key="11">
    <source>
        <dbReference type="ARBA" id="ARBA00022840"/>
    </source>
</evidence>
<evidence type="ECO:0000256" key="4">
    <source>
        <dbReference type="ARBA" id="ARBA00022475"/>
    </source>
</evidence>
<dbReference type="GO" id="GO:0000155">
    <property type="term" value="F:phosphorelay sensor kinase activity"/>
    <property type="evidence" value="ECO:0007669"/>
    <property type="project" value="InterPro"/>
</dbReference>
<protein>
    <recommendedName>
        <fullName evidence="3">histidine kinase</fullName>
        <ecNumber evidence="3">2.7.13.3</ecNumber>
    </recommendedName>
</protein>
<dbReference type="Pfam" id="PF02518">
    <property type="entry name" value="HATPase_c"/>
    <property type="match status" value="1"/>
</dbReference>
<keyword evidence="7" id="KW-0808">Transferase</keyword>
<keyword evidence="9" id="KW-0547">Nucleotide-binding</keyword>
<accession>A0A1W2DWC2</accession>
<dbReference type="SUPFAM" id="SSF47384">
    <property type="entry name" value="Homodimeric domain of signal transducing histidine kinase"/>
    <property type="match status" value="1"/>
</dbReference>
<evidence type="ECO:0000256" key="15">
    <source>
        <dbReference type="SAM" id="MobiDB-lite"/>
    </source>
</evidence>
<dbReference type="Gene3D" id="3.30.565.10">
    <property type="entry name" value="Histidine kinase-like ATPase, C-terminal domain"/>
    <property type="match status" value="1"/>
</dbReference>
<keyword evidence="5" id="KW-0997">Cell inner membrane</keyword>
<dbReference type="InterPro" id="IPR003660">
    <property type="entry name" value="HAMP_dom"/>
</dbReference>
<dbReference type="PANTHER" id="PTHR44936:SF5">
    <property type="entry name" value="SENSOR HISTIDINE KINASE ENVZ"/>
    <property type="match status" value="1"/>
</dbReference>
<keyword evidence="6" id="KW-0597">Phosphoprotein</keyword>
<comment type="subcellular location">
    <subcellularLocation>
        <location evidence="2">Cell inner membrane</location>
        <topology evidence="2">Multi-pass membrane protein</topology>
    </subcellularLocation>
</comment>
<proteinExistence type="predicted"/>
<evidence type="ECO:0000256" key="8">
    <source>
        <dbReference type="ARBA" id="ARBA00022692"/>
    </source>
</evidence>
<keyword evidence="11" id="KW-0067">ATP-binding</keyword>
<evidence type="ECO:0000313" key="20">
    <source>
        <dbReference type="Proteomes" id="UP000192656"/>
    </source>
</evidence>
<name>A0A1W2DWC2_9HYPH</name>
<dbReference type="PRINTS" id="PR00344">
    <property type="entry name" value="BCTRLSENSOR"/>
</dbReference>
<dbReference type="STRING" id="937218.SAMN06297251_11862"/>